<dbReference type="HOGENOM" id="CLU_288323_0_0_7"/>
<protein>
    <submittedName>
        <fullName evidence="2">Sensory signal transduction histidine kinase (PAS/PAC domain protein)</fullName>
    </submittedName>
</protein>
<dbReference type="Gene3D" id="3.30.450.20">
    <property type="entry name" value="PAS domain"/>
    <property type="match status" value="3"/>
</dbReference>
<dbReference type="Pfam" id="PF13188">
    <property type="entry name" value="PAS_8"/>
    <property type="match status" value="1"/>
</dbReference>
<dbReference type="Pfam" id="PF13185">
    <property type="entry name" value="GAF_2"/>
    <property type="match status" value="1"/>
</dbReference>
<dbReference type="PANTHER" id="PTHR44757">
    <property type="entry name" value="DIGUANYLATE CYCLASE DGCP"/>
    <property type="match status" value="1"/>
</dbReference>
<sequence>MFWAHDQIMGLLLQDKSLIYTRRCILRLDPSVPEKHSEIVRFLEDQRDKIVSLWKDFLARAREVNKSSTESLLADAGDPDDLLCCLFESILKGSATDASLDRIVSRLRLPESSLADFLLEKSCLLMAINIVVKDNSDLFANGQEELLPWLYLQQITDHIIKKTGIVYERVVKHGGRAFCQVDEHGVIVYANPKMLQLAGREELLNQPLSALFDEQEQRMINESLAFHGEKSPKLMVLNLQRADGACVPVGTELAPIMISGCHHGGYAGMVDISGPMESTMQVMEQSPLGILKTNTHYEIIYANPRAHKMCGLSGNMKGIPVESLCPDRKNREILQSQMKKRFENGTASEYEIEITRRDNGQRVPVMIAAMPERNIRGQITGSLAILRSLELEYAAEKINYHIATCNDTRDLLQKFVDEIANVCPFDLVVISAYSKNLHHVRSLFCSPEQEQRFRWWVMPPDLKRWIEHRASDDIFDLENFLSRPEWKALKENPEIRKLLKAELYSIIRCPIWDREEDQSSRLVSAVTFFRRGKKAFTEEDKKRLKSLPLVKTILATLHLEEKRKLSFRFKLIKKIFAACEDMHKVANLITSELVGFYEWNNVSIFRIDERDSVYRFHLLSQKAKDDDPDYLLPPHYKQRYDQGVLSHVYLTGKPIFTGNVKEDRDIKDYYLQGFESESNSELCVPIMAYGKVFWLLNIEDPLENAFSSDEVEELQVVLGEIGVILEKAFQHHFLREILQLASDAIIVIDNGWKVRQVNPAVEKLLGYPEMEMINFSLEKIFVNQDDWQWLKRGGQISGQEIQLGHKDSTVVAVYVSTFELPQEVGGGSVLLARDLSQIKRLEELDYLGKLYYEIAIQTKTPLSLLFKWIKRLQGETSPADRQDTLSKALKQLRKLTLTYDRLVLYDKKEGLVPYQPLLADIEEILELLPGEFPDSEWQKVLVTKEPDLPLLRVDIFQLTFCLETIISYLLRAASQESQVTISVGYHDGTITIKLRGIVPELPSTAAEIGTQASAQLTETISDMALGDAVIRTFIENHEGATYKRERQGDVCEYYIEFKAEKERSLL</sequence>
<dbReference type="Pfam" id="PF13426">
    <property type="entry name" value="PAS_9"/>
    <property type="match status" value="2"/>
</dbReference>
<dbReference type="AlphaFoldDB" id="C0QJL4"/>
<dbReference type="OrthoDB" id="9796252at2"/>
<accession>C0QJL4</accession>
<dbReference type="InterPro" id="IPR035965">
    <property type="entry name" value="PAS-like_dom_sf"/>
</dbReference>
<dbReference type="eggNOG" id="COG2205">
    <property type="taxonomic scope" value="Bacteria"/>
</dbReference>
<dbReference type="SMART" id="SM00091">
    <property type="entry name" value="PAS"/>
    <property type="match status" value="3"/>
</dbReference>
<dbReference type="Proteomes" id="UP000000442">
    <property type="component" value="Chromosome"/>
</dbReference>
<dbReference type="STRING" id="177437.HRM2_07530"/>
<dbReference type="InterPro" id="IPR003018">
    <property type="entry name" value="GAF"/>
</dbReference>
<reference evidence="2 3" key="1">
    <citation type="journal article" date="2009" name="Environ. Microbiol.">
        <title>Genome sequence of Desulfobacterium autotrophicum HRM2, a marine sulfate reducer oxidizing organic carbon completely to carbon dioxide.</title>
        <authorList>
            <person name="Strittmatter A.W."/>
            <person name="Liesegang H."/>
            <person name="Rabus R."/>
            <person name="Decker I."/>
            <person name="Amann J."/>
            <person name="Andres S."/>
            <person name="Henne A."/>
            <person name="Fricke W.F."/>
            <person name="Martinez-Arias R."/>
            <person name="Bartels D."/>
            <person name="Goesmann A."/>
            <person name="Krause L."/>
            <person name="Puehler A."/>
            <person name="Klenk H.P."/>
            <person name="Richter M."/>
            <person name="Schuler M."/>
            <person name="Gloeckner F.O."/>
            <person name="Meyerdierks A."/>
            <person name="Gottschalk G."/>
            <person name="Amann R."/>
        </authorList>
    </citation>
    <scope>NUCLEOTIDE SEQUENCE [LARGE SCALE GENOMIC DNA]</scope>
    <source>
        <strain evidence="3">ATCC 43914 / DSM 3382 / HRM2</strain>
    </source>
</reference>
<evidence type="ECO:0000259" key="1">
    <source>
        <dbReference type="PROSITE" id="PS50112"/>
    </source>
</evidence>
<keyword evidence="2" id="KW-0418">Kinase</keyword>
<dbReference type="eggNOG" id="COG2203">
    <property type="taxonomic scope" value="Bacteria"/>
</dbReference>
<organism evidence="2 3">
    <name type="scientific">Desulforapulum autotrophicum (strain ATCC 43914 / DSM 3382 / VKM B-1955 / HRM2)</name>
    <name type="common">Desulfobacterium autotrophicum</name>
    <dbReference type="NCBI Taxonomy" id="177437"/>
    <lineage>
        <taxon>Bacteria</taxon>
        <taxon>Pseudomonadati</taxon>
        <taxon>Thermodesulfobacteriota</taxon>
        <taxon>Desulfobacteria</taxon>
        <taxon>Desulfobacterales</taxon>
        <taxon>Desulfobacteraceae</taxon>
        <taxon>Desulforapulum</taxon>
    </lineage>
</organism>
<keyword evidence="2" id="KW-0808">Transferase</keyword>
<gene>
    <name evidence="2" type="ordered locus">HRM2_07530</name>
</gene>
<proteinExistence type="predicted"/>
<evidence type="ECO:0000313" key="2">
    <source>
        <dbReference type="EMBL" id="ACN13867.1"/>
    </source>
</evidence>
<dbReference type="NCBIfam" id="TIGR00229">
    <property type="entry name" value="sensory_box"/>
    <property type="match status" value="3"/>
</dbReference>
<evidence type="ECO:0000313" key="3">
    <source>
        <dbReference type="Proteomes" id="UP000000442"/>
    </source>
</evidence>
<dbReference type="Gene3D" id="3.30.450.40">
    <property type="match status" value="2"/>
</dbReference>
<feature type="domain" description="PAS" evidence="1">
    <location>
        <begin position="730"/>
        <end position="786"/>
    </location>
</feature>
<dbReference type="PANTHER" id="PTHR44757:SF2">
    <property type="entry name" value="BIOFILM ARCHITECTURE MAINTENANCE PROTEIN MBAA"/>
    <property type="match status" value="1"/>
</dbReference>
<dbReference type="SUPFAM" id="SSF55781">
    <property type="entry name" value="GAF domain-like"/>
    <property type="match status" value="1"/>
</dbReference>
<dbReference type="eggNOG" id="COG3829">
    <property type="taxonomic scope" value="Bacteria"/>
</dbReference>
<keyword evidence="3" id="KW-1185">Reference proteome</keyword>
<dbReference type="PROSITE" id="PS50112">
    <property type="entry name" value="PAS"/>
    <property type="match status" value="1"/>
</dbReference>
<dbReference type="GO" id="GO:0016301">
    <property type="term" value="F:kinase activity"/>
    <property type="evidence" value="ECO:0007669"/>
    <property type="project" value="UniProtKB-KW"/>
</dbReference>
<dbReference type="InterPro" id="IPR029016">
    <property type="entry name" value="GAF-like_dom_sf"/>
</dbReference>
<dbReference type="CDD" id="cd00130">
    <property type="entry name" value="PAS"/>
    <property type="match status" value="3"/>
</dbReference>
<dbReference type="InterPro" id="IPR000014">
    <property type="entry name" value="PAS"/>
</dbReference>
<name>C0QJL4_DESAH</name>
<dbReference type="KEGG" id="dat:HRM2_07530"/>
<dbReference type="InterPro" id="IPR052155">
    <property type="entry name" value="Biofilm_reg_signaling"/>
</dbReference>
<dbReference type="SUPFAM" id="SSF55785">
    <property type="entry name" value="PYP-like sensor domain (PAS domain)"/>
    <property type="match status" value="3"/>
</dbReference>
<dbReference type="EMBL" id="CP001087">
    <property type="protein sequence ID" value="ACN13867.1"/>
    <property type="molecule type" value="Genomic_DNA"/>
</dbReference>